<evidence type="ECO:0000313" key="2">
    <source>
        <dbReference type="Proteomes" id="UP000729402"/>
    </source>
</evidence>
<organism evidence="1 2">
    <name type="scientific">Zizania palustris</name>
    <name type="common">Northern wild rice</name>
    <dbReference type="NCBI Taxonomy" id="103762"/>
    <lineage>
        <taxon>Eukaryota</taxon>
        <taxon>Viridiplantae</taxon>
        <taxon>Streptophyta</taxon>
        <taxon>Embryophyta</taxon>
        <taxon>Tracheophyta</taxon>
        <taxon>Spermatophyta</taxon>
        <taxon>Magnoliopsida</taxon>
        <taxon>Liliopsida</taxon>
        <taxon>Poales</taxon>
        <taxon>Poaceae</taxon>
        <taxon>BOP clade</taxon>
        <taxon>Oryzoideae</taxon>
        <taxon>Oryzeae</taxon>
        <taxon>Zizaniinae</taxon>
        <taxon>Zizania</taxon>
    </lineage>
</organism>
<dbReference type="EMBL" id="JAAALK010000285">
    <property type="protein sequence ID" value="KAG8064847.1"/>
    <property type="molecule type" value="Genomic_DNA"/>
</dbReference>
<comment type="caution">
    <text evidence="1">The sequence shown here is derived from an EMBL/GenBank/DDBJ whole genome shotgun (WGS) entry which is preliminary data.</text>
</comment>
<reference evidence="1" key="2">
    <citation type="submission" date="2021-02" db="EMBL/GenBank/DDBJ databases">
        <authorList>
            <person name="Kimball J.A."/>
            <person name="Haas M.W."/>
            <person name="Macchietto M."/>
            <person name="Kono T."/>
            <person name="Duquette J."/>
            <person name="Shao M."/>
        </authorList>
    </citation>
    <scope>NUCLEOTIDE SEQUENCE</scope>
    <source>
        <tissue evidence="1">Fresh leaf tissue</tissue>
    </source>
</reference>
<dbReference type="AlphaFoldDB" id="A0A8J5V8T3"/>
<protein>
    <submittedName>
        <fullName evidence="1">Uncharacterized protein</fullName>
    </submittedName>
</protein>
<proteinExistence type="predicted"/>
<keyword evidence="2" id="KW-1185">Reference proteome</keyword>
<dbReference type="Proteomes" id="UP000729402">
    <property type="component" value="Unassembled WGS sequence"/>
</dbReference>
<gene>
    <name evidence="1" type="ORF">GUJ93_ZPchr0004g40016</name>
</gene>
<accession>A0A8J5V8T3</accession>
<reference evidence="1" key="1">
    <citation type="journal article" date="2021" name="bioRxiv">
        <title>Whole Genome Assembly and Annotation of Northern Wild Rice, Zizania palustris L., Supports a Whole Genome Duplication in the Zizania Genus.</title>
        <authorList>
            <person name="Haas M."/>
            <person name="Kono T."/>
            <person name="Macchietto M."/>
            <person name="Millas R."/>
            <person name="McGilp L."/>
            <person name="Shao M."/>
            <person name="Duquette J."/>
            <person name="Hirsch C.N."/>
            <person name="Kimball J."/>
        </authorList>
    </citation>
    <scope>NUCLEOTIDE SEQUENCE</scope>
    <source>
        <tissue evidence="1">Fresh leaf tissue</tissue>
    </source>
</reference>
<evidence type="ECO:0000313" key="1">
    <source>
        <dbReference type="EMBL" id="KAG8064847.1"/>
    </source>
</evidence>
<name>A0A8J5V8T3_ZIZPA</name>
<sequence length="160" mass="17695">MRAKVVKLDLAAVLAYRLFDAITYTELCVLAFLGYEKSIGKNREPFGQSQGLAREIEDYSVCEQLQAFGRNISCSCYCSSSSTSHCFCSPAVIVPRNLTSGIRACMPKILRYYLDSMALVLYTGSHVRRSTMSMSYPVLLPMSYTACAIKVEAILDAQGL</sequence>